<dbReference type="Gene3D" id="3.90.980.10">
    <property type="entry name" value="DNA primase, catalytic core, N-terminal domain"/>
    <property type="match status" value="1"/>
</dbReference>
<feature type="zinc finger region" description="CHC2-type" evidence="12 14">
    <location>
        <begin position="34"/>
        <end position="58"/>
    </location>
</feature>
<evidence type="ECO:0000256" key="1">
    <source>
        <dbReference type="ARBA" id="ARBA00022478"/>
    </source>
</evidence>
<dbReference type="InterPro" id="IPR050219">
    <property type="entry name" value="DnaG_primase"/>
</dbReference>
<comment type="domain">
    <text evidence="12">Contains an N-terminal zinc-binding domain, a central core domain that contains the primase activity, and a C-terminal DnaB-binding domain.</text>
</comment>
<evidence type="ECO:0000256" key="2">
    <source>
        <dbReference type="ARBA" id="ARBA00022515"/>
    </source>
</evidence>
<keyword evidence="5 12" id="KW-0235">DNA replication</keyword>
<evidence type="ECO:0000256" key="5">
    <source>
        <dbReference type="ARBA" id="ARBA00022705"/>
    </source>
</evidence>
<dbReference type="SMART" id="SM00400">
    <property type="entry name" value="ZnF_CHCC"/>
    <property type="match status" value="1"/>
</dbReference>
<evidence type="ECO:0000256" key="4">
    <source>
        <dbReference type="ARBA" id="ARBA00022695"/>
    </source>
</evidence>
<dbReference type="SMART" id="SM00493">
    <property type="entry name" value="TOPRIM"/>
    <property type="match status" value="1"/>
</dbReference>
<dbReference type="PROSITE" id="PS50880">
    <property type="entry name" value="TOPRIM"/>
    <property type="match status" value="1"/>
</dbReference>
<evidence type="ECO:0000313" key="16">
    <source>
        <dbReference type="EMBL" id="OQA52884.1"/>
    </source>
</evidence>
<protein>
    <recommendedName>
        <fullName evidence="12 13">DNA primase</fullName>
        <ecNumber evidence="12">2.7.7.101</ecNumber>
    </recommendedName>
</protein>
<dbReference type="InterPro" id="IPR036977">
    <property type="entry name" value="DNA_primase_Znf_CHC2"/>
</dbReference>
<accession>A0A1V5SF00</accession>
<reference evidence="16" key="1">
    <citation type="submission" date="2017-02" db="EMBL/GenBank/DDBJ databases">
        <title>Delving into the versatile metabolic prowess of the omnipresent phylum Bacteroidetes.</title>
        <authorList>
            <person name="Nobu M.K."/>
            <person name="Mei R."/>
            <person name="Narihiro T."/>
            <person name="Kuroda K."/>
            <person name="Liu W.-T."/>
        </authorList>
    </citation>
    <scope>NUCLEOTIDE SEQUENCE</scope>
    <source>
        <strain evidence="16">ADurb.Bin280</strain>
    </source>
</reference>
<dbReference type="Pfam" id="PF13155">
    <property type="entry name" value="Toprim_2"/>
    <property type="match status" value="1"/>
</dbReference>
<name>A0A1V5SF00_9BACT</name>
<comment type="subunit">
    <text evidence="12">Monomer. Interacts with DnaB.</text>
</comment>
<sequence length="579" mass="65272">MNDAEEVKKRIDIVEFIGQYLHLKKTGINYSACCPFHDEKTPSFMVSPQRQSYKCFGCLKSGDIISFFMEMEGLSFPEALKILGDRVGIQISTKPKEVADKEKAIKDKIFAINLVAAKYYKSVLWGKQGEDARAYLLKRGISDELIEKFKLGYAPSANKLDSYFAKYSFSSKDIALAGNPQRFKYRIIFPIFDVLGAVIGFSGRILESELPKGLSPHPKYLNSPETPIFHKSRCLYGLNLAKDAIRKKDRVVVVEGQMDVISSHLAGIEEVVASSGTALTQDHIKILKRYTNKIIFAFDEDEAGQKAAYGAIKMAVKEGVDVKLTIIENFKDVGELVEKKSELWSKIVDSSLAPIEWLCKKYQNKIALPEGKKALASLSLPIIDVMASEVEKSHYTSYLARFIGVPVTSIEKALEKIDHQPSNKEAMPKIQADETREERDLELDAFVFIVACSNHLKISDLPVEDFFANSTYLKFYKEALKCYDLKGDRKGCLDNLIKSLPEDLGRLVSVVALEWDKKMAEDLEGAICEFKDIVKKIKSKKRELLKDEFARKIGEAESSGNMQEVRDLMAKLQNKLKEE</sequence>
<evidence type="ECO:0000256" key="14">
    <source>
        <dbReference type="PIRSR" id="PIRSR002811-1"/>
    </source>
</evidence>
<keyword evidence="3 12" id="KW-0808">Transferase</keyword>
<dbReference type="InterPro" id="IPR002694">
    <property type="entry name" value="Znf_CHC2"/>
</dbReference>
<dbReference type="Proteomes" id="UP000485367">
    <property type="component" value="Unassembled WGS sequence"/>
</dbReference>
<dbReference type="NCBIfam" id="TIGR01391">
    <property type="entry name" value="dnaG"/>
    <property type="match status" value="1"/>
</dbReference>
<dbReference type="EMBL" id="MWBO01000018">
    <property type="protein sequence ID" value="OQA52884.1"/>
    <property type="molecule type" value="Genomic_DNA"/>
</dbReference>
<keyword evidence="9" id="KW-0460">Magnesium</keyword>
<dbReference type="GO" id="GO:0005737">
    <property type="term" value="C:cytoplasm"/>
    <property type="evidence" value="ECO:0007669"/>
    <property type="project" value="TreeGrafter"/>
</dbReference>
<keyword evidence="7 12" id="KW-0863">Zinc-finger</keyword>
<dbReference type="SUPFAM" id="SSF56731">
    <property type="entry name" value="DNA primase core"/>
    <property type="match status" value="1"/>
</dbReference>
<dbReference type="GO" id="GO:0008270">
    <property type="term" value="F:zinc ion binding"/>
    <property type="evidence" value="ECO:0007669"/>
    <property type="project" value="UniProtKB-UniRule"/>
</dbReference>
<dbReference type="InterPro" id="IPR030846">
    <property type="entry name" value="DnaG_bac"/>
</dbReference>
<comment type="function">
    <text evidence="12 13">RNA polymerase that catalyzes the synthesis of short RNA molecules used as primers for DNA polymerase during DNA replication.</text>
</comment>
<keyword evidence="2 12" id="KW-0639">Primosome</keyword>
<evidence type="ECO:0000256" key="12">
    <source>
        <dbReference type="HAMAP-Rule" id="MF_00974"/>
    </source>
</evidence>
<dbReference type="EC" id="2.7.7.101" evidence="12"/>
<dbReference type="InterPro" id="IPR037068">
    <property type="entry name" value="DNA_primase_core_N_sf"/>
</dbReference>
<dbReference type="Pfam" id="PF01807">
    <property type="entry name" value="Zn_ribbon_DnaG"/>
    <property type="match status" value="1"/>
</dbReference>
<evidence type="ECO:0000256" key="3">
    <source>
        <dbReference type="ARBA" id="ARBA00022679"/>
    </source>
</evidence>
<dbReference type="InterPro" id="IPR013264">
    <property type="entry name" value="DNAG_N"/>
</dbReference>
<keyword evidence="10 12" id="KW-0238">DNA-binding</keyword>
<dbReference type="InterPro" id="IPR006295">
    <property type="entry name" value="DNA_primase_DnaG"/>
</dbReference>
<keyword evidence="4 12" id="KW-0548">Nucleotidyltransferase</keyword>
<evidence type="ECO:0000256" key="10">
    <source>
        <dbReference type="ARBA" id="ARBA00023125"/>
    </source>
</evidence>
<dbReference type="InterPro" id="IPR019475">
    <property type="entry name" value="DNA_primase_DnaB-bd"/>
</dbReference>
<dbReference type="PANTHER" id="PTHR30313:SF2">
    <property type="entry name" value="DNA PRIMASE"/>
    <property type="match status" value="1"/>
</dbReference>
<comment type="catalytic activity">
    <reaction evidence="12">
        <text>ssDNA + n NTP = ssDNA/pppN(pN)n-1 hybrid + (n-1) diphosphate.</text>
        <dbReference type="EC" id="2.7.7.101"/>
    </reaction>
</comment>
<dbReference type="Pfam" id="PF08275">
    <property type="entry name" value="DNAG_N"/>
    <property type="match status" value="1"/>
</dbReference>
<dbReference type="Gene3D" id="3.40.1360.10">
    <property type="match status" value="1"/>
</dbReference>
<dbReference type="AlphaFoldDB" id="A0A1V5SF00"/>
<evidence type="ECO:0000256" key="7">
    <source>
        <dbReference type="ARBA" id="ARBA00022771"/>
    </source>
</evidence>
<dbReference type="GO" id="GO:0000428">
    <property type="term" value="C:DNA-directed RNA polymerase complex"/>
    <property type="evidence" value="ECO:0007669"/>
    <property type="project" value="UniProtKB-KW"/>
</dbReference>
<evidence type="ECO:0000256" key="13">
    <source>
        <dbReference type="PIRNR" id="PIRNR002811"/>
    </source>
</evidence>
<comment type="similarity">
    <text evidence="12 13">Belongs to the DnaG primase family.</text>
</comment>
<evidence type="ECO:0000256" key="11">
    <source>
        <dbReference type="ARBA" id="ARBA00023163"/>
    </source>
</evidence>
<evidence type="ECO:0000256" key="8">
    <source>
        <dbReference type="ARBA" id="ARBA00022833"/>
    </source>
</evidence>
<evidence type="ECO:0000256" key="9">
    <source>
        <dbReference type="ARBA" id="ARBA00022842"/>
    </source>
</evidence>
<organism evidence="16">
    <name type="scientific">candidate division WS2 bacterium ADurb.Bin280</name>
    <dbReference type="NCBI Taxonomy" id="1852829"/>
    <lineage>
        <taxon>Bacteria</taxon>
        <taxon>candidate division WS2</taxon>
    </lineage>
</organism>
<evidence type="ECO:0000256" key="6">
    <source>
        <dbReference type="ARBA" id="ARBA00022723"/>
    </source>
</evidence>
<dbReference type="SUPFAM" id="SSF57783">
    <property type="entry name" value="Zinc beta-ribbon"/>
    <property type="match status" value="1"/>
</dbReference>
<dbReference type="FunFam" id="3.90.580.10:FF:000001">
    <property type="entry name" value="DNA primase"/>
    <property type="match status" value="1"/>
</dbReference>
<keyword evidence="1 12" id="KW-0240">DNA-directed RNA polymerase</keyword>
<dbReference type="InterPro" id="IPR034151">
    <property type="entry name" value="TOPRIM_DnaG_bac"/>
</dbReference>
<dbReference type="Gene3D" id="3.90.580.10">
    <property type="entry name" value="Zinc finger, CHC2-type domain"/>
    <property type="match status" value="1"/>
</dbReference>
<dbReference type="GO" id="GO:1990077">
    <property type="term" value="C:primosome complex"/>
    <property type="evidence" value="ECO:0007669"/>
    <property type="project" value="UniProtKB-KW"/>
</dbReference>
<dbReference type="CDD" id="cd03364">
    <property type="entry name" value="TOPRIM_DnaG_primases"/>
    <property type="match status" value="1"/>
</dbReference>
<dbReference type="InterPro" id="IPR006171">
    <property type="entry name" value="TOPRIM_dom"/>
</dbReference>
<gene>
    <name evidence="12 16" type="primary">dnaG</name>
    <name evidence="16" type="ORF">BWY43_00305</name>
</gene>
<dbReference type="PANTHER" id="PTHR30313">
    <property type="entry name" value="DNA PRIMASE"/>
    <property type="match status" value="1"/>
</dbReference>
<keyword evidence="8 12" id="KW-0862">Zinc</keyword>
<feature type="domain" description="Toprim" evidence="15">
    <location>
        <begin position="249"/>
        <end position="331"/>
    </location>
</feature>
<proteinExistence type="inferred from homology"/>
<keyword evidence="11 12" id="KW-0804">Transcription</keyword>
<dbReference type="GO" id="GO:0003899">
    <property type="term" value="F:DNA-directed RNA polymerase activity"/>
    <property type="evidence" value="ECO:0007669"/>
    <property type="project" value="UniProtKB-UniRule"/>
</dbReference>
<dbReference type="Pfam" id="PF10410">
    <property type="entry name" value="DnaB_bind"/>
    <property type="match status" value="1"/>
</dbReference>
<dbReference type="PIRSF" id="PIRSF002811">
    <property type="entry name" value="DnaG"/>
    <property type="match status" value="1"/>
</dbReference>
<dbReference type="HAMAP" id="MF_00974">
    <property type="entry name" value="DNA_primase_DnaG"/>
    <property type="match status" value="1"/>
</dbReference>
<keyword evidence="6 12" id="KW-0479">Metal-binding</keyword>
<dbReference type="GO" id="GO:0003677">
    <property type="term" value="F:DNA binding"/>
    <property type="evidence" value="ECO:0007669"/>
    <property type="project" value="UniProtKB-KW"/>
</dbReference>
<evidence type="ECO:0000259" key="15">
    <source>
        <dbReference type="PROSITE" id="PS50880"/>
    </source>
</evidence>
<comment type="caution">
    <text evidence="16">The sequence shown here is derived from an EMBL/GenBank/DDBJ whole genome shotgun (WGS) entry which is preliminary data.</text>
</comment>
<dbReference type="GO" id="GO:0006269">
    <property type="term" value="P:DNA replication, synthesis of primer"/>
    <property type="evidence" value="ECO:0007669"/>
    <property type="project" value="UniProtKB-UniRule"/>
</dbReference>
<comment type="cofactor">
    <cofactor evidence="12 13 14">
        <name>Zn(2+)</name>
        <dbReference type="ChEBI" id="CHEBI:29105"/>
    </cofactor>
    <text evidence="12 13 14">Binds 1 zinc ion per monomer.</text>
</comment>